<gene>
    <name evidence="2" type="ORF">EYF80_056059</name>
</gene>
<evidence type="ECO:0000313" key="3">
    <source>
        <dbReference type="Proteomes" id="UP000314294"/>
    </source>
</evidence>
<organism evidence="2 3">
    <name type="scientific">Liparis tanakae</name>
    <name type="common">Tanaka's snailfish</name>
    <dbReference type="NCBI Taxonomy" id="230148"/>
    <lineage>
        <taxon>Eukaryota</taxon>
        <taxon>Metazoa</taxon>
        <taxon>Chordata</taxon>
        <taxon>Craniata</taxon>
        <taxon>Vertebrata</taxon>
        <taxon>Euteleostomi</taxon>
        <taxon>Actinopterygii</taxon>
        <taxon>Neopterygii</taxon>
        <taxon>Teleostei</taxon>
        <taxon>Neoteleostei</taxon>
        <taxon>Acanthomorphata</taxon>
        <taxon>Eupercaria</taxon>
        <taxon>Perciformes</taxon>
        <taxon>Cottioidei</taxon>
        <taxon>Cottales</taxon>
        <taxon>Liparidae</taxon>
        <taxon>Liparis</taxon>
    </lineage>
</organism>
<feature type="region of interest" description="Disordered" evidence="1">
    <location>
        <begin position="1"/>
        <end position="27"/>
    </location>
</feature>
<reference evidence="2 3" key="1">
    <citation type="submission" date="2019-03" db="EMBL/GenBank/DDBJ databases">
        <title>First draft genome of Liparis tanakae, snailfish: a comprehensive survey of snailfish specific genes.</title>
        <authorList>
            <person name="Kim W."/>
            <person name="Song I."/>
            <person name="Jeong J.-H."/>
            <person name="Kim D."/>
            <person name="Kim S."/>
            <person name="Ryu S."/>
            <person name="Song J.Y."/>
            <person name="Lee S.K."/>
        </authorList>
    </citation>
    <scope>NUCLEOTIDE SEQUENCE [LARGE SCALE GENOMIC DNA]</scope>
    <source>
        <tissue evidence="2">Muscle</tissue>
    </source>
</reference>
<dbReference type="AlphaFoldDB" id="A0A4Z2EY51"/>
<sequence>MKVTRDQGPGTWDQGPGTGSHGLRPAGQTHEVWTPKLDLYRLDLYGLDLYGLDLHRLDLYRLDLYRLDLHRLDLYRLDLYRLVLYRLRLAPHADPSRRPVLTVIFGMFFFPWYDMSAPVTGI</sequence>
<dbReference type="EMBL" id="SRLO01002135">
    <property type="protein sequence ID" value="TNN33779.1"/>
    <property type="molecule type" value="Genomic_DNA"/>
</dbReference>
<dbReference type="Proteomes" id="UP000314294">
    <property type="component" value="Unassembled WGS sequence"/>
</dbReference>
<dbReference type="SUPFAM" id="SSF141571">
    <property type="entry name" value="Pentapeptide repeat-like"/>
    <property type="match status" value="1"/>
</dbReference>
<accession>A0A4Z2EY51</accession>
<protein>
    <submittedName>
        <fullName evidence="2">Uncharacterized protein</fullName>
    </submittedName>
</protein>
<keyword evidence="3" id="KW-1185">Reference proteome</keyword>
<comment type="caution">
    <text evidence="2">The sequence shown here is derived from an EMBL/GenBank/DDBJ whole genome shotgun (WGS) entry which is preliminary data.</text>
</comment>
<evidence type="ECO:0000256" key="1">
    <source>
        <dbReference type="SAM" id="MobiDB-lite"/>
    </source>
</evidence>
<evidence type="ECO:0000313" key="2">
    <source>
        <dbReference type="EMBL" id="TNN33779.1"/>
    </source>
</evidence>
<name>A0A4Z2EY51_9TELE</name>
<proteinExistence type="predicted"/>
<dbReference type="Gene3D" id="2.160.20.80">
    <property type="entry name" value="E3 ubiquitin-protein ligase SopA"/>
    <property type="match status" value="1"/>
</dbReference>